<accession>A0A2U9IWS9</accession>
<sequence>MIIVVVLLVGVTAYFVAESLFPSSSFVPTYNATYGTFDIPVYSSNGHSINYTMLRGIKLTMDNEDTNQLRISSVSNSTFSFTPQIYYELQSVPLSNGSIVSAYVKTYEIYLGYQTIIIPAKLSPGVYNIVFTDGNQINLNVT</sequence>
<dbReference type="OrthoDB" id="34571at2157"/>
<evidence type="ECO:0000313" key="2">
    <source>
        <dbReference type="Proteomes" id="UP000247586"/>
    </source>
</evidence>
<dbReference type="AlphaFoldDB" id="A0A2U9IWS9"/>
<evidence type="ECO:0000313" key="1">
    <source>
        <dbReference type="EMBL" id="AWS00561.1"/>
    </source>
</evidence>
<proteinExistence type="predicted"/>
<dbReference type="EMBL" id="CP029287">
    <property type="protein sequence ID" value="AWS00561.1"/>
    <property type="molecule type" value="Genomic_DNA"/>
</dbReference>
<name>A0A2U9IWS9_9CREN</name>
<dbReference type="STRING" id="1293036.GCA_001315825_03217"/>
<keyword evidence="2" id="KW-1185">Reference proteome</keyword>
<reference evidence="1" key="1">
    <citation type="submission" date="2018-05" db="EMBL/GenBank/DDBJ databases">
        <title>Complete Genome Sequences of Extremely Thermoacidophilic, Metal-Mobilizing Type-Strain Members of the Archaeal Family Sulfolobaceae: Acidianus brierleyi DSM-1651T, Acidianus sulfidivorans DSM-18786T, Metallosphaera hakonensis DSM-7519T, and Metallosphaera prunae DSM-10039T.</title>
        <authorList>
            <person name="Counts J.A."/>
            <person name="Kelly R.M."/>
        </authorList>
    </citation>
    <scope>NUCLEOTIDE SEQUENCE [LARGE SCALE GENOMIC DNA]</scope>
    <source>
        <strain evidence="1">HO1-1</strain>
    </source>
</reference>
<dbReference type="Proteomes" id="UP000247586">
    <property type="component" value="Chromosome"/>
</dbReference>
<gene>
    <name evidence="1" type="ORF">DFR87_05020</name>
</gene>
<organism evidence="1 2">
    <name type="scientific">Metallosphaera hakonensis JCM 8857 = DSM 7519</name>
    <dbReference type="NCBI Taxonomy" id="1293036"/>
    <lineage>
        <taxon>Archaea</taxon>
        <taxon>Thermoproteota</taxon>
        <taxon>Thermoprotei</taxon>
        <taxon>Sulfolobales</taxon>
        <taxon>Sulfolobaceae</taxon>
        <taxon>Metallosphaera</taxon>
    </lineage>
</organism>
<dbReference type="KEGG" id="mhk:DFR87_05020"/>
<protein>
    <submittedName>
        <fullName evidence="1">Uncharacterized protein</fullName>
    </submittedName>
</protein>